<dbReference type="EMBL" id="FVGW01000004">
    <property type="protein sequence ID" value="SKM03642.1"/>
    <property type="molecule type" value="Genomic_DNA"/>
</dbReference>
<proteinExistence type="predicted"/>
<evidence type="ECO:0000313" key="1">
    <source>
        <dbReference type="EMBL" id="SKM03642.1"/>
    </source>
</evidence>
<name>A0A1T8M9D1_9MYCO</name>
<evidence type="ECO:0000313" key="2">
    <source>
        <dbReference type="Proteomes" id="UP000190074"/>
    </source>
</evidence>
<sequence length="63" mass="7266">MDIEDRLNQFPVGTVIADKHVTAIRVQKYNSWLAVDVWDGELMSSLHLTRLLSHEFSVLREGK</sequence>
<protein>
    <submittedName>
        <fullName evidence="1">Uncharacterized protein</fullName>
    </submittedName>
</protein>
<organism evidence="1 2">
    <name type="scientific">Mycobacteroides abscessus subsp. massiliense</name>
    <dbReference type="NCBI Taxonomy" id="1962118"/>
    <lineage>
        <taxon>Bacteria</taxon>
        <taxon>Bacillati</taxon>
        <taxon>Actinomycetota</taxon>
        <taxon>Actinomycetes</taxon>
        <taxon>Mycobacteriales</taxon>
        <taxon>Mycobacteriaceae</taxon>
        <taxon>Mycobacteroides</taxon>
        <taxon>Mycobacteroides abscessus</taxon>
    </lineage>
</organism>
<dbReference type="AlphaFoldDB" id="A0A1T8M9D1"/>
<gene>
    <name evidence="1" type="ORF">SAMEA2259716_02366</name>
</gene>
<reference evidence="1 2" key="1">
    <citation type="submission" date="2016-11" db="EMBL/GenBank/DDBJ databases">
        <authorList>
            <consortium name="Pathogen Informatics"/>
        </authorList>
    </citation>
    <scope>NUCLEOTIDE SEQUENCE [LARGE SCALE GENOMIC DNA]</scope>
    <source>
        <strain evidence="1 2">911</strain>
    </source>
</reference>
<accession>A0A1T8M9D1</accession>
<dbReference type="Proteomes" id="UP000190074">
    <property type="component" value="Unassembled WGS sequence"/>
</dbReference>